<feature type="signal peptide" evidence="2">
    <location>
        <begin position="1"/>
        <end position="22"/>
    </location>
</feature>
<dbReference type="PANTHER" id="PTHR42776">
    <property type="entry name" value="SERINE PEPTIDASE S9 FAMILY MEMBER"/>
    <property type="match status" value="1"/>
</dbReference>
<dbReference type="Proteomes" id="UP001595961">
    <property type="component" value="Unassembled WGS sequence"/>
</dbReference>
<evidence type="ECO:0000259" key="3">
    <source>
        <dbReference type="Pfam" id="PF00326"/>
    </source>
</evidence>
<dbReference type="EC" id="3.4.-.-" evidence="4"/>
<feature type="domain" description="Peptidase S9 prolyl oligopeptidase catalytic" evidence="3">
    <location>
        <begin position="443"/>
        <end position="653"/>
    </location>
</feature>
<dbReference type="EMBL" id="JBHSGA010000020">
    <property type="protein sequence ID" value="MFC4528349.1"/>
    <property type="molecule type" value="Genomic_DNA"/>
</dbReference>
<protein>
    <submittedName>
        <fullName evidence="4">Alpha/beta hydrolase family protein</fullName>
        <ecNumber evidence="4">3.4.-.-</ecNumber>
    </submittedName>
</protein>
<keyword evidence="1 4" id="KW-0378">Hydrolase</keyword>
<dbReference type="SUPFAM" id="SSF82171">
    <property type="entry name" value="DPP6 N-terminal domain-like"/>
    <property type="match status" value="1"/>
</dbReference>
<dbReference type="SUPFAM" id="SSF53474">
    <property type="entry name" value="alpha/beta-Hydrolases"/>
    <property type="match status" value="1"/>
</dbReference>
<evidence type="ECO:0000313" key="5">
    <source>
        <dbReference type="Proteomes" id="UP001595961"/>
    </source>
</evidence>
<gene>
    <name evidence="4" type="ORF">ACFO5W_17020</name>
</gene>
<keyword evidence="5" id="KW-1185">Reference proteome</keyword>
<keyword evidence="2" id="KW-0732">Signal</keyword>
<name>A0ABV9C7F8_9GAMM</name>
<evidence type="ECO:0000313" key="4">
    <source>
        <dbReference type="EMBL" id="MFC4528349.1"/>
    </source>
</evidence>
<evidence type="ECO:0000256" key="1">
    <source>
        <dbReference type="ARBA" id="ARBA00022801"/>
    </source>
</evidence>
<feature type="chain" id="PRO_5046713379" evidence="2">
    <location>
        <begin position="23"/>
        <end position="663"/>
    </location>
</feature>
<dbReference type="Pfam" id="PF00326">
    <property type="entry name" value="Peptidase_S9"/>
    <property type="match status" value="1"/>
</dbReference>
<dbReference type="GO" id="GO:0016787">
    <property type="term" value="F:hydrolase activity"/>
    <property type="evidence" value="ECO:0007669"/>
    <property type="project" value="UniProtKB-KW"/>
</dbReference>
<dbReference type="PANTHER" id="PTHR42776:SF27">
    <property type="entry name" value="DIPEPTIDYL PEPTIDASE FAMILY MEMBER 6"/>
    <property type="match status" value="1"/>
</dbReference>
<dbReference type="RefSeq" id="WP_266148328.1">
    <property type="nucleotide sequence ID" value="NZ_CP064028.1"/>
</dbReference>
<dbReference type="InterPro" id="IPR029058">
    <property type="entry name" value="AB_hydrolase_fold"/>
</dbReference>
<comment type="caution">
    <text evidence="4">The sequence shown here is derived from an EMBL/GenBank/DDBJ whole genome shotgun (WGS) entry which is preliminary data.</text>
</comment>
<proteinExistence type="predicted"/>
<dbReference type="InterPro" id="IPR001375">
    <property type="entry name" value="Peptidase_S9_cat"/>
</dbReference>
<evidence type="ECO:0000256" key="2">
    <source>
        <dbReference type="SAM" id="SignalP"/>
    </source>
</evidence>
<sequence>MKKLLRRAVGCVFCLLVWPAFAATVSSADLARHAQYDKVKISPDGKFLAATTVVKGKPLLALVDLVNQKGVMIRPREGNQVVDFWWVNDHRVLYSEGTTVSGFDRPFSTGEIFGVNADGSGAELLFGYRAGGNYGGTRVQHREPERASGEIIATLRDDENHVLIGVTPWDSGADGAFTSVQLMDVRDGSKHQVTTAPIRNAGFVVDHHGVVRFAFGVDSHFYPQVYYREADGKPWTLLFEGSLEREIPYPQVFSRDDSHVYMSCDAPGKVSALCPWDVATKTMQAPVWSSATVGMDGLVESLDRRDVVGVYSMPGFPAAEAIVPDADAIKAIGAMSHQLPGESIRIVSSTNDGSKSVALASSDMDPGTFYLWDASTGKASVLLERASWIKPDLMAAMQPVEFKARDGLTLHGYLSMPPGKEQAKHLPMVVFVHGGPFGPRDRWQFDSYIQMLATHGYAVLQVNYRGSGGYGNAFMHAGYREWGGKMQDDLTDATKWAIQQGITTAGHICIFGGSYGGYAALEGAVKEPDLYRCAIGYVGVYDLGLMYTHGDISDRVVGKSYLHAALGDDQAVLAAHSPVNQLDKLKANVMLIVGGQDERVPPVHGQSLHAALQSRGIAHEWLYKPNEAHGFYDEANVTELFDRVRQFLDRNIGQGSGSAVGSP</sequence>
<accession>A0ABV9C7F8</accession>
<reference evidence="5" key="1">
    <citation type="journal article" date="2019" name="Int. J. Syst. Evol. Microbiol.">
        <title>The Global Catalogue of Microorganisms (GCM) 10K type strain sequencing project: providing services to taxonomists for standard genome sequencing and annotation.</title>
        <authorList>
            <consortium name="The Broad Institute Genomics Platform"/>
            <consortium name="The Broad Institute Genome Sequencing Center for Infectious Disease"/>
            <person name="Wu L."/>
            <person name="Ma J."/>
        </authorList>
    </citation>
    <scope>NUCLEOTIDE SEQUENCE [LARGE SCALE GENOMIC DNA]</scope>
    <source>
        <strain evidence="5">CCM 4481</strain>
    </source>
</reference>
<organism evidence="4 5">
    <name type="scientific">Dyella halodurans</name>
    <dbReference type="NCBI Taxonomy" id="1920171"/>
    <lineage>
        <taxon>Bacteria</taxon>
        <taxon>Pseudomonadati</taxon>
        <taxon>Pseudomonadota</taxon>
        <taxon>Gammaproteobacteria</taxon>
        <taxon>Lysobacterales</taxon>
        <taxon>Rhodanobacteraceae</taxon>
        <taxon>Dyella</taxon>
    </lineage>
</organism>
<dbReference type="Gene3D" id="3.40.50.1820">
    <property type="entry name" value="alpha/beta hydrolase"/>
    <property type="match status" value="1"/>
</dbReference>